<dbReference type="InterPro" id="IPR016181">
    <property type="entry name" value="Acyl_CoA_acyltransferase"/>
</dbReference>
<evidence type="ECO:0000313" key="4">
    <source>
        <dbReference type="EMBL" id="MBB6670357.1"/>
    </source>
</evidence>
<gene>
    <name evidence="4" type="ORF">H7C19_06610</name>
</gene>
<dbReference type="InterPro" id="IPR000182">
    <property type="entry name" value="GNAT_dom"/>
</dbReference>
<dbReference type="Pfam" id="PF00583">
    <property type="entry name" value="Acetyltransf_1"/>
    <property type="match status" value="1"/>
</dbReference>
<dbReference type="RefSeq" id="WP_185141791.1">
    <property type="nucleotide sequence ID" value="NZ_JACJVP010000007.1"/>
</dbReference>
<protein>
    <submittedName>
        <fullName evidence="4">GNAT family N-acetyltransferase</fullName>
    </submittedName>
</protein>
<evidence type="ECO:0000256" key="2">
    <source>
        <dbReference type="ARBA" id="ARBA00023315"/>
    </source>
</evidence>
<organism evidence="4 5">
    <name type="scientific">Cohnella nanjingensis</name>
    <dbReference type="NCBI Taxonomy" id="1387779"/>
    <lineage>
        <taxon>Bacteria</taxon>
        <taxon>Bacillati</taxon>
        <taxon>Bacillota</taxon>
        <taxon>Bacilli</taxon>
        <taxon>Bacillales</taxon>
        <taxon>Paenibacillaceae</taxon>
        <taxon>Cohnella</taxon>
    </lineage>
</organism>
<reference evidence="4 5" key="1">
    <citation type="submission" date="2020-08" db="EMBL/GenBank/DDBJ databases">
        <title>Cohnella phylogeny.</title>
        <authorList>
            <person name="Dunlap C."/>
        </authorList>
    </citation>
    <scope>NUCLEOTIDE SEQUENCE [LARGE SCALE GENOMIC DNA]</scope>
    <source>
        <strain evidence="4 5">DSM 28246</strain>
    </source>
</reference>
<keyword evidence="2" id="KW-0012">Acyltransferase</keyword>
<evidence type="ECO:0000313" key="5">
    <source>
        <dbReference type="Proteomes" id="UP000547209"/>
    </source>
</evidence>
<dbReference type="InterPro" id="IPR050680">
    <property type="entry name" value="YpeA/RimI_acetyltransf"/>
</dbReference>
<dbReference type="CDD" id="cd04301">
    <property type="entry name" value="NAT_SF"/>
    <property type="match status" value="1"/>
</dbReference>
<keyword evidence="1 4" id="KW-0808">Transferase</keyword>
<dbReference type="PROSITE" id="PS51186">
    <property type="entry name" value="GNAT"/>
    <property type="match status" value="1"/>
</dbReference>
<name>A0A7X0VDV7_9BACL</name>
<dbReference type="EMBL" id="JACJVP010000007">
    <property type="protein sequence ID" value="MBB6670357.1"/>
    <property type="molecule type" value="Genomic_DNA"/>
</dbReference>
<dbReference type="AlphaFoldDB" id="A0A7X0VDV7"/>
<accession>A0A7X0VDV7</accession>
<evidence type="ECO:0000259" key="3">
    <source>
        <dbReference type="PROSITE" id="PS51186"/>
    </source>
</evidence>
<comment type="caution">
    <text evidence="4">The sequence shown here is derived from an EMBL/GenBank/DDBJ whole genome shotgun (WGS) entry which is preliminary data.</text>
</comment>
<dbReference type="GO" id="GO:0016747">
    <property type="term" value="F:acyltransferase activity, transferring groups other than amino-acyl groups"/>
    <property type="evidence" value="ECO:0007669"/>
    <property type="project" value="InterPro"/>
</dbReference>
<feature type="domain" description="N-acetyltransferase" evidence="3">
    <location>
        <begin position="1"/>
        <end position="154"/>
    </location>
</feature>
<dbReference type="SUPFAM" id="SSF55729">
    <property type="entry name" value="Acyl-CoA N-acyltransferases (Nat)"/>
    <property type="match status" value="1"/>
</dbReference>
<dbReference type="Proteomes" id="UP000547209">
    <property type="component" value="Unassembled WGS sequence"/>
</dbReference>
<proteinExistence type="predicted"/>
<keyword evidence="5" id="KW-1185">Reference proteome</keyword>
<dbReference type="Gene3D" id="3.40.630.30">
    <property type="match status" value="1"/>
</dbReference>
<sequence length="297" mass="32241">MEFKSLRDYTLDQLAVMWNEGFTGYFVDATQSPEGFLRRFAAEHLSLDLSFAAVLEGKPVGFVLSGARAIGGTKTAWNGGTGIAPAYRGQGIGKLMIAEALRRYAAHGVGLATLEAIAANAPAIALYERMGYRTINRLKILQQTGELPAVTFAAAGTGPFRVQLGTAPDVRGLSFYDHSAPWQTQWANLTNAESAILYDDQDRPLGYALFKLAYDEHGNPASASLFQCRADERREDAGAIVRHLLAAVFPPHPSLTRRTMNLPASHAEAVQALEQAGFSLLMEQVQMTQPLSPEEQA</sequence>
<evidence type="ECO:0000256" key="1">
    <source>
        <dbReference type="ARBA" id="ARBA00022679"/>
    </source>
</evidence>
<dbReference type="PANTHER" id="PTHR43420">
    <property type="entry name" value="ACETYLTRANSFERASE"/>
    <property type="match status" value="1"/>
</dbReference>